<dbReference type="PANTHER" id="PTHR38733">
    <property type="entry name" value="PROTEIN MCRC"/>
    <property type="match status" value="1"/>
</dbReference>
<dbReference type="RefSeq" id="WP_310952378.1">
    <property type="nucleotide sequence ID" value="NZ_JAVLUS010000030.1"/>
</dbReference>
<gene>
    <name evidence="1" type="ORF">RD149_23090</name>
</gene>
<accession>A0ABU2GZX6</accession>
<dbReference type="Pfam" id="PF10117">
    <property type="entry name" value="McrBC"/>
    <property type="match status" value="1"/>
</dbReference>
<dbReference type="InterPro" id="IPR019292">
    <property type="entry name" value="McrC"/>
</dbReference>
<evidence type="ECO:0000313" key="1">
    <source>
        <dbReference type="EMBL" id="MDS1116637.1"/>
    </source>
</evidence>
<keyword evidence="2" id="KW-1185">Reference proteome</keyword>
<dbReference type="Proteomes" id="UP001265083">
    <property type="component" value="Unassembled WGS sequence"/>
</dbReference>
<protein>
    <recommendedName>
        <fullName evidence="3">5-methylcytosine-specific restriction enzyme subunit McrC</fullName>
    </recommendedName>
</protein>
<sequence length="437" mass="48498">MIEITEYSRETVALPPISLEDQERMRQALGGKLAVAWLSDDRVELRATSFVGSIHLTPDLRVRVIPKLAGGNLGVLTMLALTNGCSIHDLPQYLRGLSADSSEDAVQLLCRLVVTNTEALVTRGLIRDYRGHADDLPFLRGRLDTYRQATVYHGKFTALACSFDEFDYDNVENHLLLAGVSVARRVSLDAQIRRRAAAVQERLEQIAPTLPSTRALLATPIVYGRRTEPYRAAHTWCRALIDLSRVNDANESVLRVETFLIDMNRLFEQFVEWLIAQVMLAPEIVVQTQERNSSVISVNGASRRSIAPDIVLHSGMRKCAIDSKYKQYDDKSISNEDIYQLLLYAQCYVGFTHTPTSYLVFPASGAQTPEMTVELAVPSEGDERKVRIRAVGIPLAAIVADLRRGETEHLDTTISALRRVLSSAVPSAAGTKQSPLP</sequence>
<evidence type="ECO:0008006" key="3">
    <source>
        <dbReference type="Google" id="ProtNLM"/>
    </source>
</evidence>
<dbReference type="EMBL" id="JAVLUS010000030">
    <property type="protein sequence ID" value="MDS1116637.1"/>
    <property type="molecule type" value="Genomic_DNA"/>
</dbReference>
<proteinExistence type="predicted"/>
<dbReference type="PANTHER" id="PTHR38733:SF1">
    <property type="entry name" value="TYPE IV METHYL-DIRECTED RESTRICTION ENZYME ECOKMCRBC"/>
    <property type="match status" value="1"/>
</dbReference>
<evidence type="ECO:0000313" key="2">
    <source>
        <dbReference type="Proteomes" id="UP001265083"/>
    </source>
</evidence>
<organism evidence="1 2">
    <name type="scientific">Gordonia westfalica</name>
    <dbReference type="NCBI Taxonomy" id="158898"/>
    <lineage>
        <taxon>Bacteria</taxon>
        <taxon>Bacillati</taxon>
        <taxon>Actinomycetota</taxon>
        <taxon>Actinomycetes</taxon>
        <taxon>Mycobacteriales</taxon>
        <taxon>Gordoniaceae</taxon>
        <taxon>Gordonia</taxon>
    </lineage>
</organism>
<name>A0ABU2GZX6_9ACTN</name>
<reference evidence="1 2" key="1">
    <citation type="submission" date="2023-08" db="EMBL/GenBank/DDBJ databases">
        <title>Bioegradation of LLDPE and BLDPE plastic by marine bacteria from coast plastic debris.</title>
        <authorList>
            <person name="Rong Z."/>
        </authorList>
    </citation>
    <scope>NUCLEOTIDE SEQUENCE [LARGE SCALE GENOMIC DNA]</scope>
    <source>
        <strain evidence="1 2">Z-2</strain>
    </source>
</reference>
<comment type="caution">
    <text evidence="1">The sequence shown here is derived from an EMBL/GenBank/DDBJ whole genome shotgun (WGS) entry which is preliminary data.</text>
</comment>